<feature type="compositionally biased region" description="Basic and acidic residues" evidence="1">
    <location>
        <begin position="38"/>
        <end position="52"/>
    </location>
</feature>
<feature type="region of interest" description="Disordered" evidence="1">
    <location>
        <begin position="25"/>
        <end position="62"/>
    </location>
</feature>
<evidence type="ECO:0000313" key="3">
    <source>
        <dbReference type="Proteomes" id="UP000313849"/>
    </source>
</evidence>
<gene>
    <name evidence="2" type="ORF">FH969_00355</name>
</gene>
<comment type="caution">
    <text evidence="2">The sequence shown here is derived from an EMBL/GenBank/DDBJ whole genome shotgun (WGS) entry which is preliminary data.</text>
</comment>
<sequence>MTTPDKEAAAVPEDVKAKFREALEAKKAGQHAAGAKGHGHDALEGHANDGGHGHKVFRRKSG</sequence>
<evidence type="ECO:0000313" key="2">
    <source>
        <dbReference type="EMBL" id="TNU77262.1"/>
    </source>
</evidence>
<dbReference type="Proteomes" id="UP000313849">
    <property type="component" value="Unassembled WGS sequence"/>
</dbReference>
<evidence type="ECO:0000256" key="1">
    <source>
        <dbReference type="SAM" id="MobiDB-lite"/>
    </source>
</evidence>
<dbReference type="InterPro" id="IPR035172">
    <property type="entry name" value="DUF5302"/>
</dbReference>
<dbReference type="EMBL" id="VENP01000001">
    <property type="protein sequence ID" value="TNU77262.1"/>
    <property type="molecule type" value="Genomic_DNA"/>
</dbReference>
<evidence type="ECO:0008006" key="4">
    <source>
        <dbReference type="Google" id="ProtNLM"/>
    </source>
</evidence>
<dbReference type="AlphaFoldDB" id="A0A5C5BHU1"/>
<keyword evidence="3" id="KW-1185">Reference proteome</keyword>
<accession>A0A5C5BHU1</accession>
<dbReference type="RefSeq" id="WP_108719677.1">
    <property type="nucleotide sequence ID" value="NZ_DAMDJA010000020.1"/>
</dbReference>
<proteinExistence type="predicted"/>
<organism evidence="2 3">
    <name type="scientific">Miniimonas arenae</name>
    <dbReference type="NCBI Taxonomy" id="676201"/>
    <lineage>
        <taxon>Bacteria</taxon>
        <taxon>Bacillati</taxon>
        <taxon>Actinomycetota</taxon>
        <taxon>Actinomycetes</taxon>
        <taxon>Micrococcales</taxon>
        <taxon>Beutenbergiaceae</taxon>
        <taxon>Miniimonas</taxon>
    </lineage>
</organism>
<dbReference type="Pfam" id="PF17227">
    <property type="entry name" value="DUF5302"/>
    <property type="match status" value="1"/>
</dbReference>
<reference evidence="2 3" key="1">
    <citation type="submission" date="2019-06" db="EMBL/GenBank/DDBJ databases">
        <title>Draft genome sequence of Miniimonas arenae KCTC 19750T isolated from sea sand.</title>
        <authorList>
            <person name="Park S.-J."/>
        </authorList>
    </citation>
    <scope>NUCLEOTIDE SEQUENCE [LARGE SCALE GENOMIC DNA]</scope>
    <source>
        <strain evidence="2 3">KCTC 19750</strain>
    </source>
</reference>
<name>A0A5C5BHU1_9MICO</name>
<protein>
    <recommendedName>
        <fullName evidence="4">DUF5302 domain-containing protein</fullName>
    </recommendedName>
</protein>
<feature type="compositionally biased region" description="Basic residues" evidence="1">
    <location>
        <begin position="53"/>
        <end position="62"/>
    </location>
</feature>